<name>A0A9X3YIE5_9GAMM</name>
<organism evidence="1 2">
    <name type="scientific">Tahibacter soli</name>
    <dbReference type="NCBI Taxonomy" id="2983605"/>
    <lineage>
        <taxon>Bacteria</taxon>
        <taxon>Pseudomonadati</taxon>
        <taxon>Pseudomonadota</taxon>
        <taxon>Gammaproteobacteria</taxon>
        <taxon>Lysobacterales</taxon>
        <taxon>Rhodanobacteraceae</taxon>
        <taxon>Tahibacter</taxon>
    </lineage>
</organism>
<comment type="caution">
    <text evidence="1">The sequence shown here is derived from an EMBL/GenBank/DDBJ whole genome shotgun (WGS) entry which is preliminary data.</text>
</comment>
<protein>
    <submittedName>
        <fullName evidence="1">Uncharacterized protein</fullName>
    </submittedName>
</protein>
<reference evidence="1" key="1">
    <citation type="submission" date="2023-02" db="EMBL/GenBank/DDBJ databases">
        <title>Tahibacter soli sp. nov. isolated from soil.</title>
        <authorList>
            <person name="Baek J.H."/>
            <person name="Lee J.K."/>
            <person name="Choi D.G."/>
            <person name="Jeon C.O."/>
        </authorList>
    </citation>
    <scope>NUCLEOTIDE SEQUENCE</scope>
    <source>
        <strain evidence="1">BL</strain>
    </source>
</reference>
<evidence type="ECO:0000313" key="1">
    <source>
        <dbReference type="EMBL" id="MDC8012197.1"/>
    </source>
</evidence>
<gene>
    <name evidence="1" type="ORF">OD750_006510</name>
</gene>
<dbReference type="RefSeq" id="WP_263543447.1">
    <property type="nucleotide sequence ID" value="NZ_JAOVZO020000003.1"/>
</dbReference>
<accession>A0A9X3YIE5</accession>
<dbReference type="EMBL" id="JAOVZO020000003">
    <property type="protein sequence ID" value="MDC8012197.1"/>
    <property type="molecule type" value="Genomic_DNA"/>
</dbReference>
<dbReference type="AlphaFoldDB" id="A0A9X3YIE5"/>
<evidence type="ECO:0000313" key="2">
    <source>
        <dbReference type="Proteomes" id="UP001139971"/>
    </source>
</evidence>
<sequence>MIRANPDLHFDANDFGLRFAGPTLEAPPKVFTLLYNLGARSPDLVVPTIEAAPSAFLHEFKLTREQLAHAHDTIEANLREHGIESYVHSGIYHPTHGAMRPRR</sequence>
<proteinExistence type="predicted"/>
<keyword evidence="2" id="KW-1185">Reference proteome</keyword>
<dbReference type="Proteomes" id="UP001139971">
    <property type="component" value="Unassembled WGS sequence"/>
</dbReference>